<dbReference type="AlphaFoldDB" id="A0A1Q2CP72"/>
<dbReference type="Pfam" id="PF13673">
    <property type="entry name" value="Acetyltransf_10"/>
    <property type="match status" value="1"/>
</dbReference>
<keyword evidence="5" id="KW-1185">Reference proteome</keyword>
<evidence type="ECO:0000259" key="3">
    <source>
        <dbReference type="PROSITE" id="PS51186"/>
    </source>
</evidence>
<dbReference type="OrthoDB" id="9788300at2"/>
<evidence type="ECO:0000313" key="4">
    <source>
        <dbReference type="EMBL" id="AQP47894.1"/>
    </source>
</evidence>
<dbReference type="PROSITE" id="PS51186">
    <property type="entry name" value="GNAT"/>
    <property type="match status" value="1"/>
</dbReference>
<gene>
    <name evidence="4" type="ORF">BW730_10715</name>
</gene>
<dbReference type="CDD" id="cd04301">
    <property type="entry name" value="NAT_SF"/>
    <property type="match status" value="1"/>
</dbReference>
<keyword evidence="1 4" id="KW-0808">Transferase</keyword>
<protein>
    <submittedName>
        <fullName evidence="4">Acetyltransferase</fullName>
    </submittedName>
</protein>
<organism evidence="4 5">
    <name type="scientific">Tessaracoccus aquimaris</name>
    <dbReference type="NCBI Taxonomy" id="1332264"/>
    <lineage>
        <taxon>Bacteria</taxon>
        <taxon>Bacillati</taxon>
        <taxon>Actinomycetota</taxon>
        <taxon>Actinomycetes</taxon>
        <taxon>Propionibacteriales</taxon>
        <taxon>Propionibacteriaceae</taxon>
        <taxon>Tessaracoccus</taxon>
    </lineage>
</organism>
<feature type="domain" description="N-acetyltransferase" evidence="3">
    <location>
        <begin position="1"/>
        <end position="141"/>
    </location>
</feature>
<dbReference type="KEGG" id="tes:BW730_10715"/>
<dbReference type="Gene3D" id="3.40.630.30">
    <property type="match status" value="1"/>
</dbReference>
<reference evidence="5" key="1">
    <citation type="submission" date="2017-02" db="EMBL/GenBank/DDBJ databases">
        <title>Tessaracoccus aquaemaris sp. nov., isolated from the intestine of a Korean rockfish, Sebastes schlegelii, in a marine aquaculture pond.</title>
        <authorList>
            <person name="Tak E.J."/>
            <person name="Bae J.-W."/>
        </authorList>
    </citation>
    <scope>NUCLEOTIDE SEQUENCE [LARGE SCALE GENOMIC DNA]</scope>
    <source>
        <strain evidence="5">NSG39</strain>
    </source>
</reference>
<dbReference type="PANTHER" id="PTHR43800">
    <property type="entry name" value="PEPTIDYL-LYSINE N-ACETYLTRANSFERASE YJAB"/>
    <property type="match status" value="1"/>
</dbReference>
<accession>A0A1Q2CP72</accession>
<evidence type="ECO:0000256" key="2">
    <source>
        <dbReference type="ARBA" id="ARBA00023315"/>
    </source>
</evidence>
<dbReference type="NCBIfam" id="NF007807">
    <property type="entry name" value="PRK10514.1"/>
    <property type="match status" value="1"/>
</dbReference>
<dbReference type="PANTHER" id="PTHR43800:SF1">
    <property type="entry name" value="PEPTIDYL-LYSINE N-ACETYLTRANSFERASE YJAB"/>
    <property type="match status" value="1"/>
</dbReference>
<dbReference type="Proteomes" id="UP000188145">
    <property type="component" value="Chromosome"/>
</dbReference>
<dbReference type="InterPro" id="IPR000182">
    <property type="entry name" value="GNAT_dom"/>
</dbReference>
<proteinExistence type="predicted"/>
<dbReference type="GO" id="GO:0016747">
    <property type="term" value="F:acyltransferase activity, transferring groups other than amino-acyl groups"/>
    <property type="evidence" value="ECO:0007669"/>
    <property type="project" value="InterPro"/>
</dbReference>
<evidence type="ECO:0000256" key="1">
    <source>
        <dbReference type="ARBA" id="ARBA00022679"/>
    </source>
</evidence>
<dbReference type="InterPro" id="IPR016181">
    <property type="entry name" value="Acyl_CoA_acyltransferase"/>
</dbReference>
<name>A0A1Q2CP72_9ACTN</name>
<keyword evidence="2" id="KW-0012">Acyltransferase</keyword>
<sequence length="149" mass="16394">MEVRDATVEDWPVLVDVWRSAVDATHDFLAADDRDRIESHLASDYFPQVRLAAAVVSDRIVGFAGVAGGSLEMLFVHADFRGRGVGTTLLGWALRQGVDRVDVNQQNPQAVGFYLANGFHTVGRSDLDDQGRPYPLLRMALVSAPRSDR</sequence>
<dbReference type="EMBL" id="CP019606">
    <property type="protein sequence ID" value="AQP47894.1"/>
    <property type="molecule type" value="Genomic_DNA"/>
</dbReference>
<dbReference type="SUPFAM" id="SSF55729">
    <property type="entry name" value="Acyl-CoA N-acyltransferases (Nat)"/>
    <property type="match status" value="1"/>
</dbReference>
<evidence type="ECO:0000313" key="5">
    <source>
        <dbReference type="Proteomes" id="UP000188145"/>
    </source>
</evidence>
<dbReference type="STRING" id="1332264.BW730_10715"/>
<dbReference type="RefSeq" id="WP_077686224.1">
    <property type="nucleotide sequence ID" value="NZ_CP019606.1"/>
</dbReference>